<dbReference type="GO" id="GO:0006281">
    <property type="term" value="P:DNA repair"/>
    <property type="evidence" value="ECO:0000318"/>
    <property type="project" value="GO_Central"/>
</dbReference>
<dbReference type="SUPFAM" id="SSF52540">
    <property type="entry name" value="P-loop containing nucleoside triphosphate hydrolases"/>
    <property type="match status" value="2"/>
</dbReference>
<dbReference type="CDD" id="cd18793">
    <property type="entry name" value="SF2_C_SNF"/>
    <property type="match status" value="1"/>
</dbReference>
<evidence type="ECO:0000256" key="4">
    <source>
        <dbReference type="ARBA" id="ARBA00022741"/>
    </source>
</evidence>
<evidence type="ECO:0000313" key="18">
    <source>
        <dbReference type="Proteomes" id="UP000054558"/>
    </source>
</evidence>
<evidence type="ECO:0000313" key="17">
    <source>
        <dbReference type="EMBL" id="GAQ82942.1"/>
    </source>
</evidence>
<dbReference type="Proteomes" id="UP000054558">
    <property type="component" value="Unassembled WGS sequence"/>
</dbReference>
<feature type="region of interest" description="Disordered" evidence="13">
    <location>
        <begin position="1656"/>
        <end position="1762"/>
    </location>
</feature>
<dbReference type="InterPro" id="IPR000330">
    <property type="entry name" value="SNF2_N"/>
</dbReference>
<dbReference type="Pfam" id="PF00176">
    <property type="entry name" value="SNF2-rel_dom"/>
    <property type="match status" value="1"/>
</dbReference>
<evidence type="ECO:0000256" key="13">
    <source>
        <dbReference type="SAM" id="MobiDB-lite"/>
    </source>
</evidence>
<evidence type="ECO:0000256" key="7">
    <source>
        <dbReference type="ARBA" id="ARBA00022840"/>
    </source>
</evidence>
<keyword evidence="4" id="KW-0547">Nucleotide-binding</keyword>
<dbReference type="GO" id="GO:0031011">
    <property type="term" value="C:Ino80 complex"/>
    <property type="evidence" value="ECO:0000318"/>
    <property type="project" value="GO_Central"/>
</dbReference>
<dbReference type="GO" id="GO:0016887">
    <property type="term" value="F:ATP hydrolysis activity"/>
    <property type="evidence" value="ECO:0000318"/>
    <property type="project" value="GO_Central"/>
</dbReference>
<feature type="coiled-coil region" evidence="12">
    <location>
        <begin position="715"/>
        <end position="754"/>
    </location>
</feature>
<comment type="function">
    <text evidence="11">ATPase component of the INO80 complex which remodels chromatin by shifting nucleosomes and is involved in DNA repair.</text>
</comment>
<dbReference type="InterPro" id="IPR001650">
    <property type="entry name" value="Helicase_C-like"/>
</dbReference>
<evidence type="ECO:0000256" key="1">
    <source>
        <dbReference type="ARBA" id="ARBA00004123"/>
    </source>
</evidence>
<feature type="region of interest" description="Disordered" evidence="13">
    <location>
        <begin position="425"/>
        <end position="456"/>
    </location>
</feature>
<sequence length="1856" mass="203407">MALQSSFAALGPEQFSIRMEDAPLAMARHGYPMGVQREQYGFLGSQLQSPVQHQLGLQTHGLAPGQSRDLGNGLRYPEGSASVHQHSSHRQGGYEKLFDLEGLLQTRVLEPGPGQARKDDASEEEDVPIGRGLKRAKPSNPGLSQDGYQEMVRRHLESRKRLKLMQEGLEGMEDLTVKANGGLVVDLEQMPGPVVEVKRSTEKQKKGKARKVSEDGAKAGSGPLENGAQAGAAAASKEGSPPGAKVAEGAPPERKKRKYVRKQKPVVPVEVVAKEENIEKESNEGGTESSKGAGNAKQEVVPGGPRAVQETEQVAVPERKASSPSEAGPPPAAIKPSPPKMQVVTVKPEPKHDPLAKITEESAGVLDLGWGVHFVIPPYYDDLAPTLGLPTFNMVQIDEKLLSGGMRSAHLAALVREETARRAARREALERAEAENLARDRTATPTPSGKGGRVPDGQRCSVCRSVKKGGCGSVNAHPRCKKRAMEGFPFLGEEQEAPAEVFNGLGGVSQGVSQGLQGDPSFLARAGALHLLQTAHAQAMMGQLQGVFTPEQLAVLAQTGPGGLDALRRQAELAALALAWQALPQGALQTGVVGAKLQPPSRTQSPQIDPASASKSEKLRLTLKLAKDPIIKEKEDTARVKRLWQQMARRDIPKQHRAFTAGLKKQTAEAKRVAELCQREVKGRCMRSQKLARLAGQRTRRMARDMVLFWKKMDKEAAEQKKLEEREAAAALRREEEMREARRQQQRLNFLLTQTELYSHFMRNQGGPQTGAPSLERTPSVGTSLEDAEENKKLQEEAAQAAQALAAASQDRTSAFDSEVHRLRQQSADGSAGGAVPGPDSENIDLLNPSTMPEMSTVLQPRMFLGKLKEYQLKGMQWLVNLYEQGLNGILADEMGLGKTIQAMSFLGHLAEEKGIWGPFIVVSPASTLPNWVDELARFCPELKVLPYWGGATERAVLRKNLNPKRLYRKESAFHVCVTSYQLIVADEKYLKKVKWQYMVLDEAQAIKSASSQRWKSMLGFNCRNRLLLTGTPIQNNMAELWALLHFIMPTLFDSHEQFNEWFSKGIEGHAEGVGQLNEHQLTRLHAVLKPFMLRRVKKDVESEMTGKKEVTIPCPLSGRQQALYRAIKNNVSIADLLDGSASDKQMLRLMNIVIQLRKVCNHPELFERNEARLSYTFCVPPLPLQPAPFGEPDWIAFPGCRNPVTYQIPKLLYREATPCLPPFASGTPPEARSKWLHHRLSIFAPDNIHRSIFPDSSDPPSTSDAAPVSGVCFGFTRLLGLSPQEVSFLAGATVVERWAFHQLREAARVRRRQIDEVFREGQEDPRTRSVLNLLNLPLRGSSPALLTPHYTGLPSNPLESLVTPAAHRLLDNVRLLRSVADIIPPAQAPPIGSFCPDRSYAYQQQQILFEPRTVRALCGRARTSENGGPSVPVGSSPGFVDEGSPEPPLMAPLMRVFGASLPMQAMDFSKMLTDSGKLQALDGLLRRLRREGHRVLIFAQMTSMMNILEDYLNFRKFKYLRLDGSSSIVDRRDMVNDFQTRPDIFVFLLSTRAGGLGINLTAADTVIFYESDWNPTMDLQAMDRAHRLGQTKEVTVYRMICNGTVEEKIVKRANQKSTVQQLVMTGQQAQPDVFQPEEVMSLLLDDAELEQQLKAQAGRQPANAQKKRKSSGARGVRMLDNGSDVAVADSAEVPRENTPGTSGGKADVASVGGDVTSISPEPNPKRRKGSERTKPPRPPRAPKARVRGPPSQKKGNSFVKQGSAAFVEAPPEDLASVPMPTTAVQKGKVERVAGAGIRLKIRPPSALGSRGDELAVPPTDAEVGGGVGQLGAGAGQVSSPLIKPHMKRQRSKKRK</sequence>
<dbReference type="OrthoDB" id="448448at2759"/>
<comment type="domain">
    <text evidence="11">The DBINO region is involved in binding to DNA.</text>
</comment>
<feature type="domain" description="DBINO" evidence="16">
    <location>
        <begin position="643"/>
        <end position="768"/>
    </location>
</feature>
<feature type="region of interest" description="Disordered" evidence="13">
    <location>
        <begin position="62"/>
        <end position="91"/>
    </location>
</feature>
<dbReference type="Gene3D" id="3.40.50.10810">
    <property type="entry name" value="Tandem AAA-ATPase domain"/>
    <property type="match status" value="1"/>
</dbReference>
<comment type="similarity">
    <text evidence="2 11">Belongs to the SNF2/RAD54 helicase family.</text>
</comment>
<dbReference type="PROSITE" id="PS51192">
    <property type="entry name" value="HELICASE_ATP_BIND_1"/>
    <property type="match status" value="1"/>
</dbReference>
<feature type="region of interest" description="Disordered" evidence="13">
    <location>
        <begin position="1803"/>
        <end position="1856"/>
    </location>
</feature>
<evidence type="ECO:0000259" key="16">
    <source>
        <dbReference type="PROSITE" id="PS51413"/>
    </source>
</evidence>
<keyword evidence="9 11" id="KW-0234">DNA repair</keyword>
<dbReference type="OMA" id="NIMEAGH"/>
<comment type="catalytic activity">
    <reaction evidence="11">
        <text>ATP + H2O = ADP + phosphate + H(+)</text>
        <dbReference type="Rhea" id="RHEA:13065"/>
        <dbReference type="ChEBI" id="CHEBI:15377"/>
        <dbReference type="ChEBI" id="CHEBI:15378"/>
        <dbReference type="ChEBI" id="CHEBI:30616"/>
        <dbReference type="ChEBI" id="CHEBI:43474"/>
        <dbReference type="ChEBI" id="CHEBI:456216"/>
    </reaction>
</comment>
<feature type="compositionally biased region" description="Basic residues" evidence="13">
    <location>
        <begin position="1845"/>
        <end position="1856"/>
    </location>
</feature>
<dbReference type="EC" id="3.6.4.-" evidence="11"/>
<evidence type="ECO:0000259" key="14">
    <source>
        <dbReference type="PROSITE" id="PS51192"/>
    </source>
</evidence>
<dbReference type="InterPro" id="IPR027417">
    <property type="entry name" value="P-loop_NTPase"/>
</dbReference>
<keyword evidence="5 11" id="KW-0227">DNA damage</keyword>
<dbReference type="GO" id="GO:0003677">
    <property type="term" value="F:DNA binding"/>
    <property type="evidence" value="ECO:0007669"/>
    <property type="project" value="UniProtKB-UniRule"/>
</dbReference>
<evidence type="ECO:0000256" key="8">
    <source>
        <dbReference type="ARBA" id="ARBA00023125"/>
    </source>
</evidence>
<dbReference type="EMBL" id="DF237079">
    <property type="protein sequence ID" value="GAQ82942.1"/>
    <property type="molecule type" value="Genomic_DNA"/>
</dbReference>
<dbReference type="PROSITE" id="PS51413">
    <property type="entry name" value="DBINO"/>
    <property type="match status" value="1"/>
</dbReference>
<feature type="compositionally biased region" description="Low complexity" evidence="13">
    <location>
        <begin position="227"/>
        <end position="244"/>
    </location>
</feature>
<keyword evidence="7 11" id="KW-0067">ATP-binding</keyword>
<dbReference type="GO" id="GO:0005524">
    <property type="term" value="F:ATP binding"/>
    <property type="evidence" value="ECO:0007669"/>
    <property type="project" value="UniProtKB-UniRule"/>
</dbReference>
<evidence type="ECO:0000256" key="11">
    <source>
        <dbReference type="RuleBase" id="RU368001"/>
    </source>
</evidence>
<feature type="compositionally biased region" description="Basic and acidic residues" evidence="13">
    <location>
        <begin position="272"/>
        <end position="283"/>
    </location>
</feature>
<dbReference type="Gene3D" id="3.40.50.300">
    <property type="entry name" value="P-loop containing nucleotide triphosphate hydrolases"/>
    <property type="match status" value="2"/>
</dbReference>
<feature type="region of interest" description="Disordered" evidence="13">
    <location>
        <begin position="195"/>
        <end position="344"/>
    </location>
</feature>
<evidence type="ECO:0000256" key="3">
    <source>
        <dbReference type="ARBA" id="ARBA00019805"/>
    </source>
</evidence>
<keyword evidence="18" id="KW-1185">Reference proteome</keyword>
<protein>
    <recommendedName>
        <fullName evidence="3 11">Chromatin-remodeling ATPase INO80</fullName>
        <ecNumber evidence="11">3.6.4.-</ecNumber>
    </recommendedName>
</protein>
<dbReference type="SMART" id="SM00490">
    <property type="entry name" value="HELICc"/>
    <property type="match status" value="1"/>
</dbReference>
<dbReference type="InterPro" id="IPR014001">
    <property type="entry name" value="Helicase_ATP-bd"/>
</dbReference>
<feature type="compositionally biased region" description="Pro residues" evidence="13">
    <location>
        <begin position="327"/>
        <end position="339"/>
    </location>
</feature>
<dbReference type="Pfam" id="PF13892">
    <property type="entry name" value="DBINO"/>
    <property type="match status" value="1"/>
</dbReference>
<feature type="compositionally biased region" description="Basic residues" evidence="13">
    <location>
        <begin position="1726"/>
        <end position="1747"/>
    </location>
</feature>
<accession>A0A1Y1HYX2</accession>
<dbReference type="PANTHER" id="PTHR45685:SF2">
    <property type="entry name" value="CHROMATIN-REMODELING ATPASE INO80"/>
    <property type="match status" value="1"/>
</dbReference>
<evidence type="ECO:0000256" key="12">
    <source>
        <dbReference type="SAM" id="Coils"/>
    </source>
</evidence>
<keyword evidence="6 11" id="KW-0378">Hydrolase</keyword>
<feature type="region of interest" description="Disordered" evidence="13">
    <location>
        <begin position="110"/>
        <end position="149"/>
    </location>
</feature>
<feature type="compositionally biased region" description="Gly residues" evidence="13">
    <location>
        <begin position="1824"/>
        <end position="1835"/>
    </location>
</feature>
<feature type="compositionally biased region" description="Basic and acidic residues" evidence="13">
    <location>
        <begin position="425"/>
        <end position="442"/>
    </location>
</feature>
<feature type="domain" description="Helicase C-terminal" evidence="15">
    <location>
        <begin position="1481"/>
        <end position="1631"/>
    </location>
</feature>
<dbReference type="PANTHER" id="PTHR45685">
    <property type="entry name" value="HELICASE SRCAP-RELATED"/>
    <property type="match status" value="1"/>
</dbReference>
<dbReference type="STRING" id="105231.A0A1Y1HYX2"/>
<evidence type="ECO:0000256" key="10">
    <source>
        <dbReference type="ARBA" id="ARBA00023242"/>
    </source>
</evidence>
<dbReference type="InterPro" id="IPR049730">
    <property type="entry name" value="SNF2/RAD54-like_C"/>
</dbReference>
<feature type="compositionally biased region" description="Basic residues" evidence="13">
    <location>
        <begin position="254"/>
        <end position="264"/>
    </location>
</feature>
<dbReference type="GO" id="GO:0006338">
    <property type="term" value="P:chromatin remodeling"/>
    <property type="evidence" value="ECO:0000318"/>
    <property type="project" value="GO_Central"/>
</dbReference>
<dbReference type="InterPro" id="IPR038718">
    <property type="entry name" value="SNF2-like_sf"/>
</dbReference>
<reference evidence="17 18" key="1">
    <citation type="journal article" date="2014" name="Nat. Commun.">
        <title>Klebsormidium flaccidum genome reveals primary factors for plant terrestrial adaptation.</title>
        <authorList>
            <person name="Hori K."/>
            <person name="Maruyama F."/>
            <person name="Fujisawa T."/>
            <person name="Togashi T."/>
            <person name="Yamamoto N."/>
            <person name="Seo M."/>
            <person name="Sato S."/>
            <person name="Yamada T."/>
            <person name="Mori H."/>
            <person name="Tajima N."/>
            <person name="Moriyama T."/>
            <person name="Ikeuchi M."/>
            <person name="Watanabe M."/>
            <person name="Wada H."/>
            <person name="Kobayashi K."/>
            <person name="Saito M."/>
            <person name="Masuda T."/>
            <person name="Sasaki-Sekimoto Y."/>
            <person name="Mashiguchi K."/>
            <person name="Awai K."/>
            <person name="Shimojima M."/>
            <person name="Masuda S."/>
            <person name="Iwai M."/>
            <person name="Nobusawa T."/>
            <person name="Narise T."/>
            <person name="Kondo S."/>
            <person name="Saito H."/>
            <person name="Sato R."/>
            <person name="Murakawa M."/>
            <person name="Ihara Y."/>
            <person name="Oshima-Yamada Y."/>
            <person name="Ohtaka K."/>
            <person name="Satoh M."/>
            <person name="Sonobe K."/>
            <person name="Ishii M."/>
            <person name="Ohtani R."/>
            <person name="Kanamori-Sato M."/>
            <person name="Honoki R."/>
            <person name="Miyazaki D."/>
            <person name="Mochizuki H."/>
            <person name="Umetsu J."/>
            <person name="Higashi K."/>
            <person name="Shibata D."/>
            <person name="Kamiya Y."/>
            <person name="Sato N."/>
            <person name="Nakamura Y."/>
            <person name="Tabata S."/>
            <person name="Ida S."/>
            <person name="Kurokawa K."/>
            <person name="Ohta H."/>
        </authorList>
    </citation>
    <scope>NUCLEOTIDE SEQUENCE [LARGE SCALE GENOMIC DNA]</scope>
    <source>
        <strain evidence="17 18">NIES-2285</strain>
    </source>
</reference>
<feature type="domain" description="Helicase ATP-binding" evidence="14">
    <location>
        <begin position="880"/>
        <end position="1051"/>
    </location>
</feature>
<dbReference type="SMART" id="SM00487">
    <property type="entry name" value="DEXDc"/>
    <property type="match status" value="1"/>
</dbReference>
<evidence type="ECO:0000259" key="15">
    <source>
        <dbReference type="PROSITE" id="PS51194"/>
    </source>
</evidence>
<dbReference type="InterPro" id="IPR020838">
    <property type="entry name" value="DBINO"/>
</dbReference>
<dbReference type="InterPro" id="IPR050520">
    <property type="entry name" value="INO80/SWR1_helicase"/>
</dbReference>
<organism evidence="17 18">
    <name type="scientific">Klebsormidium nitens</name>
    <name type="common">Green alga</name>
    <name type="synonym">Ulothrix nitens</name>
    <dbReference type="NCBI Taxonomy" id="105231"/>
    <lineage>
        <taxon>Eukaryota</taxon>
        <taxon>Viridiplantae</taxon>
        <taxon>Streptophyta</taxon>
        <taxon>Klebsormidiophyceae</taxon>
        <taxon>Klebsormidiales</taxon>
        <taxon>Klebsormidiaceae</taxon>
        <taxon>Klebsormidium</taxon>
    </lineage>
</organism>
<evidence type="ECO:0000256" key="9">
    <source>
        <dbReference type="ARBA" id="ARBA00023204"/>
    </source>
</evidence>
<keyword evidence="12" id="KW-0175">Coiled coil</keyword>
<comment type="subcellular location">
    <subcellularLocation>
        <location evidence="1 11">Nucleus</location>
    </subcellularLocation>
</comment>
<keyword evidence="10" id="KW-0539">Nucleus</keyword>
<feature type="region of interest" description="Disordered" evidence="13">
    <location>
        <begin position="596"/>
        <end position="615"/>
    </location>
</feature>
<evidence type="ECO:0000256" key="5">
    <source>
        <dbReference type="ARBA" id="ARBA00022763"/>
    </source>
</evidence>
<keyword evidence="8 11" id="KW-0238">DNA-binding</keyword>
<gene>
    <name evidence="17" type="ORF">KFL_001300050</name>
</gene>
<proteinExistence type="inferred from homology"/>
<dbReference type="FunFam" id="3.40.50.10810:FF:000006">
    <property type="entry name" value="Putative DNA helicase INO80"/>
    <property type="match status" value="1"/>
</dbReference>
<dbReference type="PROSITE" id="PS51194">
    <property type="entry name" value="HELICASE_CTER"/>
    <property type="match status" value="1"/>
</dbReference>
<name>A0A1Y1HYX2_KLENI</name>
<comment type="subunit">
    <text evidence="11">Component of the INO80 chromatin-remodeling complex.</text>
</comment>
<feature type="region of interest" description="Disordered" evidence="13">
    <location>
        <begin position="763"/>
        <end position="793"/>
    </location>
</feature>
<dbReference type="GO" id="GO:0042393">
    <property type="term" value="F:histone binding"/>
    <property type="evidence" value="ECO:0000318"/>
    <property type="project" value="GO_Central"/>
</dbReference>
<evidence type="ECO:0000256" key="2">
    <source>
        <dbReference type="ARBA" id="ARBA00007025"/>
    </source>
</evidence>
<evidence type="ECO:0000256" key="6">
    <source>
        <dbReference type="ARBA" id="ARBA00022801"/>
    </source>
</evidence>
<dbReference type="Pfam" id="PF00271">
    <property type="entry name" value="Helicase_C"/>
    <property type="match status" value="1"/>
</dbReference>